<sequence>MNRYRIGVTRGYAYTKEFWEAGESGMLKLAVVAHDVQNIRKLLAGRIDIFPLEYAVFLSLITKQFDPDVAQKIGFHPKSLVEESTCLLFPKIREDSEKLMNIFNQGLNKLKQDGTYEKLTDNLLKGYYELKQSELAD</sequence>
<organism evidence="1 2">
    <name type="scientific">Candidatus Magnetoglobus multicellularis str. Araruama</name>
    <dbReference type="NCBI Taxonomy" id="890399"/>
    <lineage>
        <taxon>Bacteria</taxon>
        <taxon>Pseudomonadati</taxon>
        <taxon>Thermodesulfobacteriota</taxon>
        <taxon>Desulfobacteria</taxon>
        <taxon>Desulfobacterales</taxon>
        <taxon>Desulfobacteraceae</taxon>
        <taxon>Candidatus Magnetoglobus</taxon>
    </lineage>
</organism>
<comment type="caution">
    <text evidence="1">The sequence shown here is derived from an EMBL/GenBank/DDBJ whole genome shotgun (WGS) entry which is preliminary data.</text>
</comment>
<dbReference type="AlphaFoldDB" id="A0A1V1NZP6"/>
<name>A0A1V1NZP6_9BACT</name>
<proteinExistence type="predicted"/>
<gene>
    <name evidence="1" type="ORF">OMM_10925</name>
</gene>
<evidence type="ECO:0000313" key="2">
    <source>
        <dbReference type="Proteomes" id="UP000189670"/>
    </source>
</evidence>
<dbReference type="EMBL" id="ATBP01001101">
    <property type="protein sequence ID" value="ETR68051.1"/>
    <property type="molecule type" value="Genomic_DNA"/>
</dbReference>
<dbReference type="Proteomes" id="UP000189670">
    <property type="component" value="Unassembled WGS sequence"/>
</dbReference>
<accession>A0A1V1NZP6</accession>
<protein>
    <submittedName>
        <fullName evidence="1">Amino acid ABC transporter periplasmic protein</fullName>
    </submittedName>
</protein>
<dbReference type="Gene3D" id="3.40.190.10">
    <property type="entry name" value="Periplasmic binding protein-like II"/>
    <property type="match status" value="2"/>
</dbReference>
<evidence type="ECO:0000313" key="1">
    <source>
        <dbReference type="EMBL" id="ETR68051.1"/>
    </source>
</evidence>
<reference evidence="2" key="1">
    <citation type="submission" date="2012-11" db="EMBL/GenBank/DDBJ databases">
        <authorList>
            <person name="Lucero-Rivera Y.E."/>
            <person name="Tovar-Ramirez D."/>
        </authorList>
    </citation>
    <scope>NUCLEOTIDE SEQUENCE [LARGE SCALE GENOMIC DNA]</scope>
    <source>
        <strain evidence="2">Araruama</strain>
    </source>
</reference>
<dbReference type="SUPFAM" id="SSF53850">
    <property type="entry name" value="Periplasmic binding protein-like II"/>
    <property type="match status" value="1"/>
</dbReference>